<comment type="caution">
    <text evidence="8">The sequence shown here is derived from an EMBL/GenBank/DDBJ whole genome shotgun (WGS) entry which is preliminary data.</text>
</comment>
<dbReference type="Gene3D" id="3.30.920.30">
    <property type="entry name" value="Hypothetical protein"/>
    <property type="match status" value="1"/>
</dbReference>
<dbReference type="InterPro" id="IPR038570">
    <property type="entry name" value="HicA_sf"/>
</dbReference>
<comment type="similarity">
    <text evidence="1">Belongs to the HicA mRNA interferase family.</text>
</comment>
<gene>
    <name evidence="8" type="ORF">ACE1CI_30835</name>
</gene>
<evidence type="ECO:0000256" key="3">
    <source>
        <dbReference type="ARBA" id="ARBA00022722"/>
    </source>
</evidence>
<keyword evidence="5" id="KW-0378">Hydrolase</keyword>
<keyword evidence="7" id="KW-0346">Stress response</keyword>
<dbReference type="SUPFAM" id="SSF54786">
    <property type="entry name" value="YcfA/nrd intein domain"/>
    <property type="match status" value="1"/>
</dbReference>
<keyword evidence="9" id="KW-1185">Reference proteome</keyword>
<sequence>MTKFPVDVPKAKVIRALELLGFVILREREHIVMVRQNPDGTSTPLTMPNHSQIKGSTLRSICTQSGISREEFLTAYEQS</sequence>
<evidence type="ECO:0000256" key="6">
    <source>
        <dbReference type="ARBA" id="ARBA00022884"/>
    </source>
</evidence>
<evidence type="ECO:0000256" key="1">
    <source>
        <dbReference type="ARBA" id="ARBA00006620"/>
    </source>
</evidence>
<keyword evidence="6" id="KW-0694">RNA-binding</keyword>
<evidence type="ECO:0000313" key="9">
    <source>
        <dbReference type="Proteomes" id="UP001576784"/>
    </source>
</evidence>
<dbReference type="RefSeq" id="WP_413266948.1">
    <property type="nucleotide sequence ID" value="NZ_JBHFNR010000251.1"/>
</dbReference>
<protein>
    <submittedName>
        <fullName evidence="8">Type II toxin-antitoxin system HicA family toxin</fullName>
    </submittedName>
</protein>
<evidence type="ECO:0000256" key="4">
    <source>
        <dbReference type="ARBA" id="ARBA00022759"/>
    </source>
</evidence>
<evidence type="ECO:0000313" key="8">
    <source>
        <dbReference type="EMBL" id="MFB2897335.1"/>
    </source>
</evidence>
<dbReference type="Proteomes" id="UP001576784">
    <property type="component" value="Unassembled WGS sequence"/>
</dbReference>
<organism evidence="8 9">
    <name type="scientific">Floridaenema flaviceps BLCC-F50</name>
    <dbReference type="NCBI Taxonomy" id="3153642"/>
    <lineage>
        <taxon>Bacteria</taxon>
        <taxon>Bacillati</taxon>
        <taxon>Cyanobacteriota</taxon>
        <taxon>Cyanophyceae</taxon>
        <taxon>Oscillatoriophycideae</taxon>
        <taxon>Aerosakkonematales</taxon>
        <taxon>Aerosakkonemataceae</taxon>
        <taxon>Floridanema</taxon>
        <taxon>Floridanema flaviceps</taxon>
    </lineage>
</organism>
<proteinExistence type="inferred from homology"/>
<keyword evidence="3" id="KW-0540">Nuclease</keyword>
<evidence type="ECO:0000256" key="2">
    <source>
        <dbReference type="ARBA" id="ARBA00022649"/>
    </source>
</evidence>
<name>A0ABV4Y0T7_9CYAN</name>
<dbReference type="EMBL" id="JBHFNR010000251">
    <property type="protein sequence ID" value="MFB2897335.1"/>
    <property type="molecule type" value="Genomic_DNA"/>
</dbReference>
<dbReference type="InterPro" id="IPR012933">
    <property type="entry name" value="HicA_mRNA_interferase"/>
</dbReference>
<evidence type="ECO:0000256" key="7">
    <source>
        <dbReference type="ARBA" id="ARBA00023016"/>
    </source>
</evidence>
<keyword evidence="2" id="KW-1277">Toxin-antitoxin system</keyword>
<evidence type="ECO:0000256" key="5">
    <source>
        <dbReference type="ARBA" id="ARBA00022801"/>
    </source>
</evidence>
<dbReference type="Pfam" id="PF07927">
    <property type="entry name" value="HicA_toxin"/>
    <property type="match status" value="1"/>
</dbReference>
<reference evidence="8 9" key="1">
    <citation type="submission" date="2024-09" db="EMBL/GenBank/DDBJ databases">
        <title>Floridaenema gen nov. (Aerosakkonemataceae, Aerosakkonematales ord. nov., Cyanobacteria) from benthic tropical and subtropical fresh waters, with the description of four new species.</title>
        <authorList>
            <person name="Moretto J.A."/>
            <person name="Berthold D.E."/>
            <person name="Lefler F.W."/>
            <person name="Huang I.-S."/>
            <person name="Laughinghouse H. IV."/>
        </authorList>
    </citation>
    <scope>NUCLEOTIDE SEQUENCE [LARGE SCALE GENOMIC DNA]</scope>
    <source>
        <strain evidence="8 9">BLCC-F50</strain>
    </source>
</reference>
<keyword evidence="4" id="KW-0255">Endonuclease</keyword>
<accession>A0ABV4Y0T7</accession>